<evidence type="ECO:0000313" key="2">
    <source>
        <dbReference type="Proteomes" id="UP000002019"/>
    </source>
</evidence>
<dbReference type="KEGG" id="caci:CLOAM0697"/>
<name>B0VGX2_CLOAI</name>
<proteinExistence type="predicted"/>
<accession>B0VGX2</accession>
<reference evidence="1 2" key="1">
    <citation type="journal article" date="2008" name="J. Bacteriol.">
        <title>'Candidatus Cloacamonas acidaminovorans': genome sequence reconstruction provides a first glimpse of a new bacterial division.</title>
        <authorList>
            <person name="Pelletier E."/>
            <person name="Kreimeyer A."/>
            <person name="Bocs S."/>
            <person name="Rouy Z."/>
            <person name="Gyapay G."/>
            <person name="Chouari R."/>
            <person name="Riviere D."/>
            <person name="Ganesan A."/>
            <person name="Daegelen P."/>
            <person name="Sghir A."/>
            <person name="Cohen G.N."/>
            <person name="Medigue C."/>
            <person name="Weissenbach J."/>
            <person name="Le Paslier D."/>
        </authorList>
    </citation>
    <scope>NUCLEOTIDE SEQUENCE [LARGE SCALE GENOMIC DNA]</scope>
    <source>
        <strain evidence="2">Evry</strain>
    </source>
</reference>
<dbReference type="HOGENOM" id="CLU_3214220_0_0_0"/>
<dbReference type="AlphaFoldDB" id="B0VGX2"/>
<keyword evidence="2" id="KW-1185">Reference proteome</keyword>
<gene>
    <name evidence="1" type="ordered locus">CLOAM0697</name>
</gene>
<evidence type="ECO:0000313" key="1">
    <source>
        <dbReference type="EMBL" id="CAO80581.1"/>
    </source>
</evidence>
<organism evidence="1 2">
    <name type="scientific">Cloacimonas acidaminovorans (strain Evry)</name>
    <dbReference type="NCBI Taxonomy" id="459349"/>
    <lineage>
        <taxon>Bacteria</taxon>
        <taxon>Pseudomonadati</taxon>
        <taxon>Candidatus Cloacimonadota</taxon>
        <taxon>Candidatus Cloacimonadia</taxon>
        <taxon>Candidatus Cloacimonadales</taxon>
        <taxon>Candidatus Cloacimonadaceae</taxon>
        <taxon>Candidatus Cloacimonas</taxon>
    </lineage>
</organism>
<dbReference type="STRING" id="459349.CLOAM0697"/>
<protein>
    <submittedName>
        <fullName evidence="1">Uncharacterized protein</fullName>
    </submittedName>
</protein>
<dbReference type="EMBL" id="CU466930">
    <property type="protein sequence ID" value="CAO80581.1"/>
    <property type="molecule type" value="Genomic_DNA"/>
</dbReference>
<sequence>MLIDNIDRYCRKEIKFEDKYEKGSSKCIWVCVDSRYSFCSTLDL</sequence>
<dbReference type="Proteomes" id="UP000002019">
    <property type="component" value="Chromosome"/>
</dbReference>